<dbReference type="KEGG" id="crb:17887549"/>
<evidence type="ECO:0008006" key="4">
    <source>
        <dbReference type="Google" id="ProtNLM"/>
    </source>
</evidence>
<keyword evidence="1" id="KW-0732">Signal</keyword>
<dbReference type="Proteomes" id="UP000029121">
    <property type="component" value="Unassembled WGS sequence"/>
</dbReference>
<proteinExistence type="predicted"/>
<protein>
    <recommendedName>
        <fullName evidence="4">Knottin scorpion toxin-like domain-containing protein</fullName>
    </recommendedName>
</protein>
<evidence type="ECO:0000256" key="1">
    <source>
        <dbReference type="SAM" id="SignalP"/>
    </source>
</evidence>
<dbReference type="AlphaFoldDB" id="R0HKK2"/>
<evidence type="ECO:0000313" key="3">
    <source>
        <dbReference type="Proteomes" id="UP000029121"/>
    </source>
</evidence>
<name>R0HKK2_9BRAS</name>
<sequence length="87" mass="9851">MAITTKSLISFVFTVILIVSYVNCRMTTSARSPAGYGIKQQDRQCFDDTEDYLCNTGDAKCRRYCIDLGYAYGHCFFKPVACCCQIF</sequence>
<reference evidence="3" key="1">
    <citation type="journal article" date="2013" name="Nat. Genet.">
        <title>The Capsella rubella genome and the genomic consequences of rapid mating system evolution.</title>
        <authorList>
            <person name="Slotte T."/>
            <person name="Hazzouri K.M."/>
            <person name="Agren J.A."/>
            <person name="Koenig D."/>
            <person name="Maumus F."/>
            <person name="Guo Y.L."/>
            <person name="Steige K."/>
            <person name="Platts A.E."/>
            <person name="Escobar J.S."/>
            <person name="Newman L.K."/>
            <person name="Wang W."/>
            <person name="Mandakova T."/>
            <person name="Vello E."/>
            <person name="Smith L.M."/>
            <person name="Henz S.R."/>
            <person name="Steffen J."/>
            <person name="Takuno S."/>
            <person name="Brandvain Y."/>
            <person name="Coop G."/>
            <person name="Andolfatto P."/>
            <person name="Hu T.T."/>
            <person name="Blanchette M."/>
            <person name="Clark R.M."/>
            <person name="Quesneville H."/>
            <person name="Nordborg M."/>
            <person name="Gaut B.S."/>
            <person name="Lysak M.A."/>
            <person name="Jenkins J."/>
            <person name="Grimwood J."/>
            <person name="Chapman J."/>
            <person name="Prochnik S."/>
            <person name="Shu S."/>
            <person name="Rokhsar D."/>
            <person name="Schmutz J."/>
            <person name="Weigel D."/>
            <person name="Wright S.I."/>
        </authorList>
    </citation>
    <scope>NUCLEOTIDE SEQUENCE [LARGE SCALE GENOMIC DNA]</scope>
    <source>
        <strain evidence="3">cv. Monte Gargano</strain>
    </source>
</reference>
<organism evidence="2 3">
    <name type="scientific">Capsella rubella</name>
    <dbReference type="NCBI Taxonomy" id="81985"/>
    <lineage>
        <taxon>Eukaryota</taxon>
        <taxon>Viridiplantae</taxon>
        <taxon>Streptophyta</taxon>
        <taxon>Embryophyta</taxon>
        <taxon>Tracheophyta</taxon>
        <taxon>Spermatophyta</taxon>
        <taxon>Magnoliopsida</taxon>
        <taxon>eudicotyledons</taxon>
        <taxon>Gunneridae</taxon>
        <taxon>Pentapetalae</taxon>
        <taxon>rosids</taxon>
        <taxon>malvids</taxon>
        <taxon>Brassicales</taxon>
        <taxon>Brassicaceae</taxon>
        <taxon>Camelineae</taxon>
        <taxon>Capsella</taxon>
    </lineage>
</organism>
<evidence type="ECO:0000313" key="2">
    <source>
        <dbReference type="EMBL" id="EOA25750.1"/>
    </source>
</evidence>
<feature type="chain" id="PRO_5004343125" description="Knottin scorpion toxin-like domain-containing protein" evidence="1">
    <location>
        <begin position="25"/>
        <end position="87"/>
    </location>
</feature>
<dbReference type="OrthoDB" id="1084748at2759"/>
<gene>
    <name evidence="2" type="ORF">CARUB_v10019112mg</name>
</gene>
<accession>R0HKK2</accession>
<feature type="signal peptide" evidence="1">
    <location>
        <begin position="1"/>
        <end position="24"/>
    </location>
</feature>
<dbReference type="STRING" id="81985.R0HKK2"/>
<dbReference type="eggNOG" id="KOG0714">
    <property type="taxonomic scope" value="Eukaryota"/>
</dbReference>
<keyword evidence="3" id="KW-1185">Reference proteome</keyword>
<dbReference type="EMBL" id="KB870809">
    <property type="protein sequence ID" value="EOA25750.1"/>
    <property type="molecule type" value="Genomic_DNA"/>
</dbReference>